<protein>
    <submittedName>
        <fullName evidence="3">Peptide/nickel transport system substrate-binding protein</fullName>
    </submittedName>
</protein>
<name>A0A3N4RJ73_9ACTN</name>
<dbReference type="Gene3D" id="3.40.190.10">
    <property type="entry name" value="Periplasmic binding protein-like II"/>
    <property type="match status" value="1"/>
</dbReference>
<dbReference type="CDD" id="cd08501">
    <property type="entry name" value="PBP2_Lpqw"/>
    <property type="match status" value="1"/>
</dbReference>
<dbReference type="PANTHER" id="PTHR30290:SF65">
    <property type="entry name" value="MONOACYL PHOSPHATIDYLINOSITOL TETRAMANNOSIDE-BINDING PROTEIN LPQW-RELATED"/>
    <property type="match status" value="1"/>
</dbReference>
<dbReference type="AlphaFoldDB" id="A0A3N4RJ73"/>
<evidence type="ECO:0000259" key="2">
    <source>
        <dbReference type="Pfam" id="PF00496"/>
    </source>
</evidence>
<dbReference type="InterPro" id="IPR030678">
    <property type="entry name" value="Peptide/Ni-bd"/>
</dbReference>
<dbReference type="PROSITE" id="PS51257">
    <property type="entry name" value="PROKAR_LIPOPROTEIN"/>
    <property type="match status" value="1"/>
</dbReference>
<dbReference type="EMBL" id="RKQG01000001">
    <property type="protein sequence ID" value="RPE32806.1"/>
    <property type="molecule type" value="Genomic_DNA"/>
</dbReference>
<dbReference type="GO" id="GO:0043190">
    <property type="term" value="C:ATP-binding cassette (ABC) transporter complex"/>
    <property type="evidence" value="ECO:0007669"/>
    <property type="project" value="InterPro"/>
</dbReference>
<feature type="domain" description="Solute-binding protein family 5" evidence="2">
    <location>
        <begin position="128"/>
        <end position="499"/>
    </location>
</feature>
<organism evidence="3 4">
    <name type="scientific">Kitasatospora cineracea</name>
    <dbReference type="NCBI Taxonomy" id="88074"/>
    <lineage>
        <taxon>Bacteria</taxon>
        <taxon>Bacillati</taxon>
        <taxon>Actinomycetota</taxon>
        <taxon>Actinomycetes</taxon>
        <taxon>Kitasatosporales</taxon>
        <taxon>Streptomycetaceae</taxon>
        <taxon>Kitasatospora</taxon>
    </lineage>
</organism>
<reference evidence="3 4" key="1">
    <citation type="submission" date="2018-11" db="EMBL/GenBank/DDBJ databases">
        <title>Sequencing the genomes of 1000 actinobacteria strains.</title>
        <authorList>
            <person name="Klenk H.-P."/>
        </authorList>
    </citation>
    <scope>NUCLEOTIDE SEQUENCE [LARGE SCALE GENOMIC DNA]</scope>
    <source>
        <strain evidence="3 4">DSM 44781</strain>
    </source>
</reference>
<dbReference type="GO" id="GO:1904680">
    <property type="term" value="F:peptide transmembrane transporter activity"/>
    <property type="evidence" value="ECO:0007669"/>
    <property type="project" value="TreeGrafter"/>
</dbReference>
<proteinExistence type="predicted"/>
<evidence type="ECO:0000313" key="4">
    <source>
        <dbReference type="Proteomes" id="UP000266906"/>
    </source>
</evidence>
<dbReference type="InterPro" id="IPR000914">
    <property type="entry name" value="SBP_5_dom"/>
</dbReference>
<keyword evidence="1" id="KW-0732">Signal</keyword>
<evidence type="ECO:0000256" key="1">
    <source>
        <dbReference type="SAM" id="SignalP"/>
    </source>
</evidence>
<dbReference type="Proteomes" id="UP000266906">
    <property type="component" value="Unassembled WGS sequence"/>
</dbReference>
<feature type="chain" id="PRO_5039304931" evidence="1">
    <location>
        <begin position="33"/>
        <end position="577"/>
    </location>
</feature>
<evidence type="ECO:0000313" key="3">
    <source>
        <dbReference type="EMBL" id="RPE32806.1"/>
    </source>
</evidence>
<dbReference type="InterPro" id="IPR039424">
    <property type="entry name" value="SBP_5"/>
</dbReference>
<feature type="signal peptide" evidence="1">
    <location>
        <begin position="1"/>
        <end position="32"/>
    </location>
</feature>
<dbReference type="GO" id="GO:0042597">
    <property type="term" value="C:periplasmic space"/>
    <property type="evidence" value="ECO:0007669"/>
    <property type="project" value="UniProtKB-ARBA"/>
</dbReference>
<gene>
    <name evidence="3" type="ORF">EDD38_1075</name>
</gene>
<sequence length="577" mass="62337">MCRVPRPRFLPLALTATVAALSVALCSCSSTAGSAAGAPPAAAAGAGGDAPRMTQQEMNARPRAELRQGGTLTWAIDQYSTQWNPVQADGSEASTNDVVKALLPTFWRSDAGGVQTPNPAYLTDVRSELQQGKQVVVWTLNPKAHWSDGTPITWRDLRANWQALGGQDPAYKTATTNGFDQVESVVRGQDDYQAVMTFKEPYSEWQAMFNNAGNAPLLPERYVSTPELFNTSFKNRIPVTAGPFKVGSMDPKTRTVTAVADPGWWGDKPLLDKIVFRAYDTGAMPEAFAKGEVDFYNNGPNTEGYKLIRSTPGGEVRRAGGPNLRQLVLNGRSPLLEDARVRQALIQAIDRAEITRTDLAGLDWPYVPMNNHFLVPSQHGYQDNSNGLSRFDPDAARATLDSLGWKAGPNGVRGKDGKELVLRYVAPAANNLAANESEEVTRMLAAVGVTVQVQTVPAGEYFDGYVYKHDFDLTSFSLLGTPFPVSNSISTFQQDSGSNWAQVGSKALDKAMADAAKADTVDDETAALNRADTEAWQVAGLVPLYQRPAIYGVRKELANIGATGLGDVVYENIGLTK</sequence>
<dbReference type="PIRSF" id="PIRSF002741">
    <property type="entry name" value="MppA"/>
    <property type="match status" value="1"/>
</dbReference>
<dbReference type="Gene3D" id="3.10.105.10">
    <property type="entry name" value="Dipeptide-binding Protein, Domain 3"/>
    <property type="match status" value="1"/>
</dbReference>
<keyword evidence="4" id="KW-1185">Reference proteome</keyword>
<dbReference type="PANTHER" id="PTHR30290">
    <property type="entry name" value="PERIPLASMIC BINDING COMPONENT OF ABC TRANSPORTER"/>
    <property type="match status" value="1"/>
</dbReference>
<dbReference type="Pfam" id="PF00496">
    <property type="entry name" value="SBP_bac_5"/>
    <property type="match status" value="1"/>
</dbReference>
<dbReference type="Gene3D" id="3.90.76.10">
    <property type="entry name" value="Dipeptide-binding Protein, Domain 1"/>
    <property type="match status" value="1"/>
</dbReference>
<accession>A0A3N4RJ73</accession>
<dbReference type="GO" id="GO:0015833">
    <property type="term" value="P:peptide transport"/>
    <property type="evidence" value="ECO:0007669"/>
    <property type="project" value="TreeGrafter"/>
</dbReference>
<comment type="caution">
    <text evidence="3">The sequence shown here is derived from an EMBL/GenBank/DDBJ whole genome shotgun (WGS) entry which is preliminary data.</text>
</comment>
<dbReference type="SUPFAM" id="SSF53850">
    <property type="entry name" value="Periplasmic binding protein-like II"/>
    <property type="match status" value="1"/>
</dbReference>